<dbReference type="EMBL" id="MSIF01000003">
    <property type="protein sequence ID" value="OLF12386.1"/>
    <property type="molecule type" value="Genomic_DNA"/>
</dbReference>
<gene>
    <name evidence="2" type="ORF">BLA60_08505</name>
</gene>
<proteinExistence type="predicted"/>
<protein>
    <submittedName>
        <fullName evidence="2">Uncharacterized protein</fullName>
    </submittedName>
</protein>
<comment type="caution">
    <text evidence="2">The sequence shown here is derived from an EMBL/GenBank/DDBJ whole genome shotgun (WGS) entry which is preliminary data.</text>
</comment>
<name>A0A7Z1B0E4_9PSEU</name>
<keyword evidence="1" id="KW-0812">Transmembrane</keyword>
<evidence type="ECO:0000256" key="1">
    <source>
        <dbReference type="SAM" id="Phobius"/>
    </source>
</evidence>
<accession>A0A7Z1B0E4</accession>
<keyword evidence="1" id="KW-1133">Transmembrane helix</keyword>
<evidence type="ECO:0000313" key="3">
    <source>
        <dbReference type="Proteomes" id="UP000185696"/>
    </source>
</evidence>
<keyword evidence="1" id="KW-0472">Membrane</keyword>
<organism evidence="2 3">
    <name type="scientific">Actinophytocola xinjiangensis</name>
    <dbReference type="NCBI Taxonomy" id="485602"/>
    <lineage>
        <taxon>Bacteria</taxon>
        <taxon>Bacillati</taxon>
        <taxon>Actinomycetota</taxon>
        <taxon>Actinomycetes</taxon>
        <taxon>Pseudonocardiales</taxon>
        <taxon>Pseudonocardiaceae</taxon>
    </lineage>
</organism>
<feature type="transmembrane region" description="Helical" evidence="1">
    <location>
        <begin position="7"/>
        <end position="29"/>
    </location>
</feature>
<dbReference type="Proteomes" id="UP000185696">
    <property type="component" value="Unassembled WGS sequence"/>
</dbReference>
<dbReference type="AlphaFoldDB" id="A0A7Z1B0E4"/>
<reference evidence="2 3" key="1">
    <citation type="submission" date="2016-12" db="EMBL/GenBank/DDBJ databases">
        <title>The draft genome sequence of Actinophytocola xinjiangensis.</title>
        <authorList>
            <person name="Wang W."/>
            <person name="Yuan L."/>
        </authorList>
    </citation>
    <scope>NUCLEOTIDE SEQUENCE [LARGE SCALE GENOMIC DNA]</scope>
    <source>
        <strain evidence="2 3">CGMCC 4.4663</strain>
    </source>
</reference>
<feature type="transmembrane region" description="Helical" evidence="1">
    <location>
        <begin position="41"/>
        <end position="60"/>
    </location>
</feature>
<sequence>MRRRSERVGLFGMAGLGVLVVLADLLGWLDTIAPGGAIPKITLLVLSSVTVVLLLELDGFRKLDGLDSRLASLSAAVDRGFRHDRHAGLVAVHPRLTDEAFNRYVREAGEITVLNTWIPNLDRLREPLGEALDRRAEVRILLLYPNSLVAPLRDDALKARGVNHLHTSVRAGVRQCLGILEELVSERRRRATHLKVKVYNSLPSVAVYRADEHYLVSVFLHGQLAIDSPQFEIDGADSVLAKQFQRELDTLWGIGFPVNPLTWEQDLDRIRP</sequence>
<evidence type="ECO:0000313" key="2">
    <source>
        <dbReference type="EMBL" id="OLF12386.1"/>
    </source>
</evidence>
<keyword evidence="3" id="KW-1185">Reference proteome</keyword>